<evidence type="ECO:0000313" key="2">
    <source>
        <dbReference type="EMBL" id="KAL2786753.1"/>
    </source>
</evidence>
<accession>A0ABR4FU14</accession>
<name>A0ABR4FU14_9EURO</name>
<feature type="region of interest" description="Disordered" evidence="1">
    <location>
        <begin position="415"/>
        <end position="519"/>
    </location>
</feature>
<dbReference type="Proteomes" id="UP001610563">
    <property type="component" value="Unassembled WGS sequence"/>
</dbReference>
<feature type="compositionally biased region" description="Low complexity" evidence="1">
    <location>
        <begin position="131"/>
        <end position="160"/>
    </location>
</feature>
<feature type="region of interest" description="Disordered" evidence="1">
    <location>
        <begin position="331"/>
        <end position="360"/>
    </location>
</feature>
<evidence type="ECO:0000256" key="1">
    <source>
        <dbReference type="SAM" id="MobiDB-lite"/>
    </source>
</evidence>
<feature type="compositionally biased region" description="Basic and acidic residues" evidence="1">
    <location>
        <begin position="334"/>
        <end position="343"/>
    </location>
</feature>
<comment type="caution">
    <text evidence="2">The sequence shown here is derived from an EMBL/GenBank/DDBJ whole genome shotgun (WGS) entry which is preliminary data.</text>
</comment>
<feature type="compositionally biased region" description="Basic and acidic residues" evidence="1">
    <location>
        <begin position="182"/>
        <end position="191"/>
    </location>
</feature>
<feature type="region of interest" description="Disordered" evidence="1">
    <location>
        <begin position="106"/>
        <end position="191"/>
    </location>
</feature>
<feature type="region of interest" description="Disordered" evidence="1">
    <location>
        <begin position="248"/>
        <end position="300"/>
    </location>
</feature>
<feature type="compositionally biased region" description="Basic and acidic residues" evidence="1">
    <location>
        <begin position="422"/>
        <end position="435"/>
    </location>
</feature>
<evidence type="ECO:0000313" key="3">
    <source>
        <dbReference type="Proteomes" id="UP001610563"/>
    </source>
</evidence>
<protein>
    <submittedName>
        <fullName evidence="2">Uncharacterized protein</fullName>
    </submittedName>
</protein>
<keyword evidence="3" id="KW-1185">Reference proteome</keyword>
<gene>
    <name evidence="2" type="ORF">BJX66DRAFT_312298</name>
</gene>
<reference evidence="2 3" key="1">
    <citation type="submission" date="2024-07" db="EMBL/GenBank/DDBJ databases">
        <title>Section-level genome sequencing and comparative genomics of Aspergillus sections Usti and Cavernicolus.</title>
        <authorList>
            <consortium name="Lawrence Berkeley National Laboratory"/>
            <person name="Nybo J.L."/>
            <person name="Vesth T.C."/>
            <person name="Theobald S."/>
            <person name="Frisvad J.C."/>
            <person name="Larsen T.O."/>
            <person name="Kjaerboelling I."/>
            <person name="Rothschild-Mancinelli K."/>
            <person name="Lyhne E.K."/>
            <person name="Kogle M.E."/>
            <person name="Barry K."/>
            <person name="Clum A."/>
            <person name="Na H."/>
            <person name="Ledsgaard L."/>
            <person name="Lin J."/>
            <person name="Lipzen A."/>
            <person name="Kuo A."/>
            <person name="Riley R."/>
            <person name="Mondo S."/>
            <person name="Labutti K."/>
            <person name="Haridas S."/>
            <person name="Pangalinan J."/>
            <person name="Salamov A.A."/>
            <person name="Simmons B.A."/>
            <person name="Magnuson J.K."/>
            <person name="Chen J."/>
            <person name="Drula E."/>
            <person name="Henrissat B."/>
            <person name="Wiebenga A."/>
            <person name="Lubbers R.J."/>
            <person name="Gomes A.C."/>
            <person name="Makela M.R."/>
            <person name="Stajich J."/>
            <person name="Grigoriev I.V."/>
            <person name="Mortensen U.H."/>
            <person name="De Vries R.P."/>
            <person name="Baker S.E."/>
            <person name="Andersen M.R."/>
        </authorList>
    </citation>
    <scope>NUCLEOTIDE SEQUENCE [LARGE SCALE GENOMIC DNA]</scope>
    <source>
        <strain evidence="2 3">CBS 209.92</strain>
    </source>
</reference>
<dbReference type="EMBL" id="JBFTWV010000111">
    <property type="protein sequence ID" value="KAL2786753.1"/>
    <property type="molecule type" value="Genomic_DNA"/>
</dbReference>
<sequence length="700" mass="79314">MASAHDKDYTYSGERLDQLFDLNFDCSLHTEYRSDNDSLFSFNLVDNEDQVDWDDWDDWDCTTTTTTAHELSDSDSWFIPTIDEASSMPDADNWNSFYEFPLQNAGGTPVASRSPRNADAPWHTARDNYNDDQNQNQNQNHTSMNMNMNTNNNMTGQQPQYSTLPSYGSLAHILDDPPYPAENRREPRRDLAWERDGERELQFQETVRRADAQRLVLERQRQEMLRTSDPFPFASFNYEYTSGGDTVMREAPAAAGGPGPERESVDDSCSDSAASQDEIEDEAAAAAQGCTHTRHNGSYGADAVEDKIGAERERIARAEWVDIHARALAHGHRRPEWCDREDSPASAETADPPRPITPEDIIPDMHYHEYTMGGGVDWMEWIDKDEPEPMYESEHEEESEVEARHRAAQAMIVHPWNWFAEDNEKGKEPEESRETEADELDNSAYRKWETSSRGLPDGDAEYEYPTESPSDSGSETETESQCNGQCERERETRSESESRTAENDENNQTETEVDTPLRESHITNLKTSLLTLYPPSQFIKLPLVKEYIARLTLEEMQSILEKHLLADAHAVLIRRTLATLETRPSGSRRFAWAPAKSALFRELFPPNIEDTTMVEDFSLVDALRKLDRGELREAIPGTLELMTTENIWAVVIAPKVRVVEPVLIELYGAAAAMGLETGVGFGIGCAEWWERQGATLAEGL</sequence>
<feature type="compositionally biased region" description="Basic and acidic residues" evidence="1">
    <location>
        <begin position="486"/>
        <end position="502"/>
    </location>
</feature>
<organism evidence="2 3">
    <name type="scientific">Aspergillus keveii</name>
    <dbReference type="NCBI Taxonomy" id="714993"/>
    <lineage>
        <taxon>Eukaryota</taxon>
        <taxon>Fungi</taxon>
        <taxon>Dikarya</taxon>
        <taxon>Ascomycota</taxon>
        <taxon>Pezizomycotina</taxon>
        <taxon>Eurotiomycetes</taxon>
        <taxon>Eurotiomycetidae</taxon>
        <taxon>Eurotiales</taxon>
        <taxon>Aspergillaceae</taxon>
        <taxon>Aspergillus</taxon>
        <taxon>Aspergillus subgen. Nidulantes</taxon>
    </lineage>
</organism>
<feature type="compositionally biased region" description="Acidic residues" evidence="1">
    <location>
        <begin position="503"/>
        <end position="513"/>
    </location>
</feature>
<feature type="compositionally biased region" description="Polar residues" evidence="1">
    <location>
        <begin position="467"/>
        <end position="484"/>
    </location>
</feature>
<proteinExistence type="predicted"/>